<evidence type="ECO:0000256" key="3">
    <source>
        <dbReference type="ARBA" id="ARBA00006369"/>
    </source>
</evidence>
<dbReference type="AlphaFoldDB" id="A0A087VY31"/>
<proteinExistence type="inferred from homology"/>
<dbReference type="PANTHER" id="PTHR13634">
    <property type="entry name" value="RIBOSOME BIOGENESIS PROTEIN BRIX"/>
    <property type="match status" value="1"/>
</dbReference>
<evidence type="ECO:0000259" key="8">
    <source>
        <dbReference type="PROSITE" id="PS50833"/>
    </source>
</evidence>
<comment type="function">
    <text evidence="1">Required for biogenesis of the 60S ribosomal subunit.</text>
</comment>
<evidence type="ECO:0000313" key="10">
    <source>
        <dbReference type="Proteomes" id="UP000017246"/>
    </source>
</evidence>
<keyword evidence="6" id="KW-0539">Nucleus</keyword>
<dbReference type="InterPro" id="IPR007109">
    <property type="entry name" value="Brix"/>
</dbReference>
<feature type="compositionally biased region" description="Basic residues" evidence="7">
    <location>
        <begin position="129"/>
        <end position="139"/>
    </location>
</feature>
<dbReference type="InterPro" id="IPR026532">
    <property type="entry name" value="BRX1"/>
</dbReference>
<reference evidence="9" key="1">
    <citation type="journal article" date="2013" name="Nature">
        <title>The genomes of four tapeworm species reveal adaptations to parasitism.</title>
        <authorList>
            <person name="Tsai I.J."/>
            <person name="Zarowiecki M."/>
            <person name="Holroyd N."/>
            <person name="Garciarrubio A."/>
            <person name="Sanchez-Flores A."/>
            <person name="Brooks K.L."/>
            <person name="Tracey A."/>
            <person name="Bobes R.J."/>
            <person name="Fragoso G."/>
            <person name="Sciutto E."/>
            <person name="Aslett M."/>
            <person name="Beasley H."/>
            <person name="Bennett H.M."/>
            <person name="Cai J."/>
            <person name="Camicia F."/>
            <person name="Clark R."/>
            <person name="Cucher M."/>
            <person name="De Silva N."/>
            <person name="Day T.A."/>
            <person name="Deplazes P."/>
            <person name="Estrada K."/>
            <person name="Fernandez C."/>
            <person name="Holland P.W."/>
            <person name="Hou J."/>
            <person name="Hu S."/>
            <person name="Huckvale T."/>
            <person name="Hung S.S."/>
            <person name="Kamenetzky L."/>
            <person name="Keane J.A."/>
            <person name="Kiss F."/>
            <person name="Koziol U."/>
            <person name="Lambert O."/>
            <person name="Liu K."/>
            <person name="Luo X."/>
            <person name="Luo Y."/>
            <person name="Macchiaroli N."/>
            <person name="Nichol S."/>
            <person name="Paps J."/>
            <person name="Parkinson J."/>
            <person name="Pouchkina-Stantcheva N."/>
            <person name="Riddiford N."/>
            <person name="Rosenzvit M."/>
            <person name="Salinas G."/>
            <person name="Wasmuth J.D."/>
            <person name="Zamanian M."/>
            <person name="Zheng Y."/>
            <person name="Cai X."/>
            <person name="Soberon X."/>
            <person name="Olson P.D."/>
            <person name="Laclette J.P."/>
            <person name="Brehm K."/>
            <person name="Berriman M."/>
            <person name="Garciarrubio A."/>
            <person name="Bobes R.J."/>
            <person name="Fragoso G."/>
            <person name="Sanchez-Flores A."/>
            <person name="Estrada K."/>
            <person name="Cevallos M.A."/>
            <person name="Morett E."/>
            <person name="Gonzalez V."/>
            <person name="Portillo T."/>
            <person name="Ochoa-Leyva A."/>
            <person name="Jose M.V."/>
            <person name="Sciutto E."/>
            <person name="Landa A."/>
            <person name="Jimenez L."/>
            <person name="Valdes V."/>
            <person name="Carrero J.C."/>
            <person name="Larralde C."/>
            <person name="Morales-Montor J."/>
            <person name="Limon-Lason J."/>
            <person name="Soberon X."/>
            <person name="Laclette J.P."/>
        </authorList>
    </citation>
    <scope>NUCLEOTIDE SEQUENCE [LARGE SCALE GENOMIC DNA]</scope>
</reference>
<evidence type="ECO:0000256" key="5">
    <source>
        <dbReference type="ARBA" id="ARBA00022517"/>
    </source>
</evidence>
<dbReference type="STRING" id="6211.A0A087VY31"/>
<keyword evidence="10" id="KW-1185">Reference proteome</keyword>
<evidence type="ECO:0000256" key="1">
    <source>
        <dbReference type="ARBA" id="ARBA00003439"/>
    </source>
</evidence>
<name>A0A087VY31_ECHMU</name>
<dbReference type="GO" id="GO:0005730">
    <property type="term" value="C:nucleolus"/>
    <property type="evidence" value="ECO:0007669"/>
    <property type="project" value="UniProtKB-SubCell"/>
</dbReference>
<dbReference type="OrthoDB" id="1638493at2759"/>
<protein>
    <recommendedName>
        <fullName evidence="4">Ribosome biogenesis protein BRX1 homolog</fullName>
    </recommendedName>
</protein>
<feature type="domain" description="Brix" evidence="8">
    <location>
        <begin position="156"/>
        <end position="347"/>
    </location>
</feature>
<evidence type="ECO:0000256" key="2">
    <source>
        <dbReference type="ARBA" id="ARBA00004604"/>
    </source>
</evidence>
<gene>
    <name evidence="9" type="ORF">EmuJ_000086700</name>
</gene>
<evidence type="ECO:0000313" key="9">
    <source>
        <dbReference type="EMBL" id="CDI97110.1"/>
    </source>
</evidence>
<dbReference type="SMART" id="SM00879">
    <property type="entry name" value="Brix"/>
    <property type="match status" value="1"/>
</dbReference>
<reference evidence="9" key="2">
    <citation type="submission" date="2015-11" db="EMBL/GenBank/DDBJ databases">
        <authorList>
            <person name="Zhang Y."/>
            <person name="Guo Z."/>
        </authorList>
    </citation>
    <scope>NUCLEOTIDE SEQUENCE</scope>
</reference>
<accession>A0A087VY31</accession>
<feature type="region of interest" description="Disordered" evidence="7">
    <location>
        <begin position="119"/>
        <end position="149"/>
    </location>
</feature>
<comment type="subcellular location">
    <subcellularLocation>
        <location evidence="2">Nucleus</location>
        <location evidence="2">Nucleolus</location>
    </subcellularLocation>
</comment>
<dbReference type="GO" id="GO:0000027">
    <property type="term" value="P:ribosomal large subunit assembly"/>
    <property type="evidence" value="ECO:0007669"/>
    <property type="project" value="TreeGrafter"/>
</dbReference>
<dbReference type="EMBL" id="LN902846">
    <property type="protein sequence ID" value="CDI97110.1"/>
    <property type="molecule type" value="Genomic_DNA"/>
</dbReference>
<evidence type="ECO:0000256" key="6">
    <source>
        <dbReference type="ARBA" id="ARBA00023242"/>
    </source>
</evidence>
<dbReference type="GO" id="GO:0019843">
    <property type="term" value="F:rRNA binding"/>
    <property type="evidence" value="ECO:0007669"/>
    <property type="project" value="InterPro"/>
</dbReference>
<dbReference type="eggNOG" id="KOG2971">
    <property type="taxonomic scope" value="Eukaryota"/>
</dbReference>
<organism evidence="9 10">
    <name type="scientific">Echinococcus multilocularis</name>
    <name type="common">Fox tapeworm</name>
    <dbReference type="NCBI Taxonomy" id="6211"/>
    <lineage>
        <taxon>Eukaryota</taxon>
        <taxon>Metazoa</taxon>
        <taxon>Spiralia</taxon>
        <taxon>Lophotrochozoa</taxon>
        <taxon>Platyhelminthes</taxon>
        <taxon>Cestoda</taxon>
        <taxon>Eucestoda</taxon>
        <taxon>Cyclophyllidea</taxon>
        <taxon>Taeniidae</taxon>
        <taxon>Echinococcus</taxon>
    </lineage>
</organism>
<keyword evidence="5" id="KW-0690">Ribosome biogenesis</keyword>
<evidence type="ECO:0000256" key="7">
    <source>
        <dbReference type="SAM" id="MobiDB-lite"/>
    </source>
</evidence>
<evidence type="ECO:0000256" key="4">
    <source>
        <dbReference type="ARBA" id="ARBA00020522"/>
    </source>
</evidence>
<sequence>MICPSACLSVRLFCFMRLFKDSPTSRAWSPAHPISVVSSLHINRIRSFMLLEIILTLKKAQATTGYPMKKVTIISVIFGYVDDLDRIKSYGVDLPLVYDLETCIPHWFVANMPKRAAPENISKTQKLQQSKRPKLLPSKRRSDAKPAKRVQWKNRERTLFVCSRGVSALGRHLMKDLIHMMPHSKSDTKMDTKKDIPLVNEIAEIRNATKVVFFEGRKKHDLYMWLSCVPSGPSAKFLVENMRTTAELKMTGNALRYSRPILSFDPSFDDSTMPHLQLLKEVFIQSFGTPNFHPKMQPYTDKVISVIWFAGRIWFRVYQIIEESGALSEIGPRFSLFPMKIFLGSFRGAVIWENPKYISPNKIRQALRMEKRTKYMERVEAKKRTNRRKSLRTVLHEVDETDDIFE</sequence>
<comment type="similarity">
    <text evidence="3">Belongs to the BRX1 family.</text>
</comment>
<dbReference type="Proteomes" id="UP000017246">
    <property type="component" value="Unassembled WGS sequence"/>
</dbReference>
<dbReference type="PANTHER" id="PTHR13634:SF0">
    <property type="entry name" value="RIBOSOME BIOGENESIS PROTEIN BRX1 HOMOLOG"/>
    <property type="match status" value="1"/>
</dbReference>
<dbReference type="Gene3D" id="3.40.50.10480">
    <property type="entry name" value="Probable brix-domain ribosomal biogenesis protein"/>
    <property type="match status" value="1"/>
</dbReference>
<dbReference type="GO" id="GO:0006364">
    <property type="term" value="P:rRNA processing"/>
    <property type="evidence" value="ECO:0007669"/>
    <property type="project" value="InterPro"/>
</dbReference>
<dbReference type="OMA" id="ATIFENP"/>
<dbReference type="PROSITE" id="PS50833">
    <property type="entry name" value="BRIX"/>
    <property type="match status" value="1"/>
</dbReference>
<dbReference type="Pfam" id="PF04427">
    <property type="entry name" value="Brix"/>
    <property type="match status" value="1"/>
</dbReference>
<dbReference type="SUPFAM" id="SSF52954">
    <property type="entry name" value="Class II aaRS ABD-related"/>
    <property type="match status" value="1"/>
</dbReference>